<dbReference type="InterPro" id="IPR002104">
    <property type="entry name" value="Integrase_catalytic"/>
</dbReference>
<dbReference type="GO" id="GO:0015074">
    <property type="term" value="P:DNA integration"/>
    <property type="evidence" value="ECO:0007669"/>
    <property type="project" value="UniProtKB-KW"/>
</dbReference>
<dbReference type="SUPFAM" id="SSF56349">
    <property type="entry name" value="DNA breaking-rejoining enzymes"/>
    <property type="match status" value="1"/>
</dbReference>
<organism evidence="7 8">
    <name type="scientific">Paraburkholderia guartelaensis</name>
    <dbReference type="NCBI Taxonomy" id="2546446"/>
    <lineage>
        <taxon>Bacteria</taxon>
        <taxon>Pseudomonadati</taxon>
        <taxon>Pseudomonadota</taxon>
        <taxon>Betaproteobacteria</taxon>
        <taxon>Burkholderiales</taxon>
        <taxon>Burkholderiaceae</taxon>
        <taxon>Paraburkholderia</taxon>
    </lineage>
</organism>
<dbReference type="GO" id="GO:0003677">
    <property type="term" value="F:DNA binding"/>
    <property type="evidence" value="ECO:0007669"/>
    <property type="project" value="UniProtKB-UniRule"/>
</dbReference>
<dbReference type="PROSITE" id="PS51900">
    <property type="entry name" value="CB"/>
    <property type="match status" value="1"/>
</dbReference>
<evidence type="ECO:0000256" key="4">
    <source>
        <dbReference type="PROSITE-ProRule" id="PRU01248"/>
    </source>
</evidence>
<dbReference type="Gene3D" id="1.10.443.10">
    <property type="entry name" value="Intergrase catalytic core"/>
    <property type="match status" value="1"/>
</dbReference>
<reference evidence="7 8" key="1">
    <citation type="submission" date="2019-03" db="EMBL/GenBank/DDBJ databases">
        <title>Paraburkholderia sp. isolated from native Mimosa gymnas in Guartela State Park, Brazil.</title>
        <authorList>
            <person name="Paulitsch F."/>
            <person name="Hungria M."/>
            <person name="Delamuta J.R.M."/>
            <person name="Ribeiro R.A."/>
            <person name="Dall'Agnol R."/>
            <person name="Silva J.S.B."/>
        </authorList>
    </citation>
    <scope>NUCLEOTIDE SEQUENCE [LARGE SCALE GENOMIC DNA]</scope>
    <source>
        <strain evidence="7 8">CNPSo 3008</strain>
    </source>
</reference>
<comment type="caution">
    <text evidence="7">The sequence shown here is derived from an EMBL/GenBank/DDBJ whole genome shotgun (WGS) entry which is preliminary data.</text>
</comment>
<accession>A0A4R5L6D2</accession>
<dbReference type="CDD" id="cd01188">
    <property type="entry name" value="INT_RitA_C_like"/>
    <property type="match status" value="1"/>
</dbReference>
<sequence length="419" mass="47493">MPTHSRVRPGHILAQRWFSNAGLGAYADSYCRYLTERGYRQVTVESYFRSVAHFVHWISRQGIGLRELSGPLIDRFLYDHLPHCHCAGKCKRTGADMHAALMRFLEMPDVTHAQPVSNASVFIAQELADFDHHLMEVCGLADSTRSARKLHVGEFLVDRFGTRKVDISRLKPDDVSRFVLHRTRGLAPGTIRGVSNSLRRYFRFKASHGIPTTALIAALPRVPSWRLAGLPDVLSAVEIRQLLSAFDHNNPTGMRDYAITRCLLDLGLRRTEVAHLCLGDIDWRAGTLNLHSKGGRIDIVPLPQQTGEAIARYLRDGRPQTTRREVFVRHRPPLNTEANLDIVRNAVRYAAERCGLQQRVRGTHIFRYTMACRMTQVGTPFKEIADVLRHRCLDTTSIYAKLDVPSLRRVALPWPGRLS</sequence>
<evidence type="ECO:0000313" key="7">
    <source>
        <dbReference type="EMBL" id="TDG03548.1"/>
    </source>
</evidence>
<dbReference type="GO" id="GO:0006310">
    <property type="term" value="P:DNA recombination"/>
    <property type="evidence" value="ECO:0007669"/>
    <property type="project" value="UniProtKB-KW"/>
</dbReference>
<dbReference type="InterPro" id="IPR050090">
    <property type="entry name" value="Tyrosine_recombinase_XerCD"/>
</dbReference>
<dbReference type="InterPro" id="IPR010998">
    <property type="entry name" value="Integrase_recombinase_N"/>
</dbReference>
<dbReference type="AlphaFoldDB" id="A0A4R5L6D2"/>
<dbReference type="EMBL" id="SMOD01000039">
    <property type="protein sequence ID" value="TDG03548.1"/>
    <property type="molecule type" value="Genomic_DNA"/>
</dbReference>
<feature type="domain" description="Core-binding (CB)" evidence="6">
    <location>
        <begin position="121"/>
        <end position="206"/>
    </location>
</feature>
<dbReference type="Pfam" id="PF00589">
    <property type="entry name" value="Phage_integrase"/>
    <property type="match status" value="1"/>
</dbReference>
<dbReference type="Gene3D" id="1.10.150.130">
    <property type="match status" value="1"/>
</dbReference>
<dbReference type="PROSITE" id="PS51898">
    <property type="entry name" value="TYR_RECOMBINASE"/>
    <property type="match status" value="1"/>
</dbReference>
<evidence type="ECO:0000313" key="8">
    <source>
        <dbReference type="Proteomes" id="UP000295606"/>
    </source>
</evidence>
<proteinExistence type="predicted"/>
<protein>
    <submittedName>
        <fullName evidence="7">Integrase</fullName>
    </submittedName>
</protein>
<dbReference type="PANTHER" id="PTHR30349">
    <property type="entry name" value="PHAGE INTEGRASE-RELATED"/>
    <property type="match status" value="1"/>
</dbReference>
<keyword evidence="2 4" id="KW-0238">DNA-binding</keyword>
<evidence type="ECO:0000259" key="6">
    <source>
        <dbReference type="PROSITE" id="PS51900"/>
    </source>
</evidence>
<dbReference type="InterPro" id="IPR004107">
    <property type="entry name" value="Integrase_SAM-like_N"/>
</dbReference>
<keyword evidence="1" id="KW-0229">DNA integration</keyword>
<dbReference type="OrthoDB" id="8912821at2"/>
<gene>
    <name evidence="7" type="ORF">E1N52_34245</name>
</gene>
<dbReference type="RefSeq" id="WP_133188206.1">
    <property type="nucleotide sequence ID" value="NZ_SMOD01000039.1"/>
</dbReference>
<evidence type="ECO:0000256" key="1">
    <source>
        <dbReference type="ARBA" id="ARBA00022908"/>
    </source>
</evidence>
<dbReference type="PANTHER" id="PTHR30349:SF90">
    <property type="entry name" value="TYROSINE RECOMBINASE XERD"/>
    <property type="match status" value="1"/>
</dbReference>
<dbReference type="Proteomes" id="UP000295606">
    <property type="component" value="Unassembled WGS sequence"/>
</dbReference>
<name>A0A4R5L6D2_9BURK</name>
<dbReference type="InterPro" id="IPR044068">
    <property type="entry name" value="CB"/>
</dbReference>
<feature type="domain" description="Tyr recombinase" evidence="5">
    <location>
        <begin position="229"/>
        <end position="412"/>
    </location>
</feature>
<dbReference type="InterPro" id="IPR011010">
    <property type="entry name" value="DNA_brk_join_enz"/>
</dbReference>
<evidence type="ECO:0000256" key="2">
    <source>
        <dbReference type="ARBA" id="ARBA00023125"/>
    </source>
</evidence>
<keyword evidence="3" id="KW-0233">DNA recombination</keyword>
<dbReference type="InterPro" id="IPR013762">
    <property type="entry name" value="Integrase-like_cat_sf"/>
</dbReference>
<evidence type="ECO:0000259" key="5">
    <source>
        <dbReference type="PROSITE" id="PS51898"/>
    </source>
</evidence>
<dbReference type="Pfam" id="PF02899">
    <property type="entry name" value="Phage_int_SAM_1"/>
    <property type="match status" value="1"/>
</dbReference>
<evidence type="ECO:0000256" key="3">
    <source>
        <dbReference type="ARBA" id="ARBA00023172"/>
    </source>
</evidence>